<dbReference type="CDD" id="cd14019">
    <property type="entry name" value="STKc_Cdc7"/>
    <property type="match status" value="1"/>
</dbReference>
<dbReference type="GO" id="GO:0051301">
    <property type="term" value="P:cell division"/>
    <property type="evidence" value="ECO:0007669"/>
    <property type="project" value="UniProtKB-KW"/>
</dbReference>
<feature type="domain" description="Protein kinase" evidence="8">
    <location>
        <begin position="128"/>
        <end position="683"/>
    </location>
</feature>
<accession>A0ABR1K2T9</accession>
<organism evidence="9 10">
    <name type="scientific">Marasmiellus scandens</name>
    <dbReference type="NCBI Taxonomy" id="2682957"/>
    <lineage>
        <taxon>Eukaryota</taxon>
        <taxon>Fungi</taxon>
        <taxon>Dikarya</taxon>
        <taxon>Basidiomycota</taxon>
        <taxon>Agaricomycotina</taxon>
        <taxon>Agaricomycetes</taxon>
        <taxon>Agaricomycetidae</taxon>
        <taxon>Agaricales</taxon>
        <taxon>Marasmiineae</taxon>
        <taxon>Omphalotaceae</taxon>
        <taxon>Marasmiellus</taxon>
    </lineage>
</organism>
<evidence type="ECO:0000256" key="5">
    <source>
        <dbReference type="ARBA" id="ARBA00022777"/>
    </source>
</evidence>
<feature type="compositionally biased region" description="Acidic residues" evidence="7">
    <location>
        <begin position="708"/>
        <end position="744"/>
    </location>
</feature>
<keyword evidence="9" id="KW-0131">Cell cycle</keyword>
<dbReference type="InterPro" id="IPR000719">
    <property type="entry name" value="Prot_kinase_dom"/>
</dbReference>
<dbReference type="SUPFAM" id="SSF56112">
    <property type="entry name" value="Protein kinase-like (PK-like)"/>
    <property type="match status" value="1"/>
</dbReference>
<dbReference type="Proteomes" id="UP001498398">
    <property type="component" value="Unassembled WGS sequence"/>
</dbReference>
<sequence length="867" mass="98243">MESSDPLGRSYDVDMQGYWKHIGDLNPGLKERLGGKTPIATRNRVFSLDEDSDGLSIKDGETPRAHREEDVEEEVELEEEDIVVEEEEEVDEDDEENTLALKSHEEQAEILNEIADLESAVPDLSSDYKLLDRLGTGTFSSVYKAIDLHYHTKWDNTPWHGHHPLSSSAHYQSLPRETGRNVYVAVKRIYVTSSPERIRNEISILDECRGCRHVSQIITAFRKDDQVVVVLPYQRNDDFRDYFTALPMPAIKSYLRCLLRALRDIHARDIIHRDVKPANFLFDPRTGVGTLCDFGLACRMETGSQGYNQCLHTPPSEEYPHGKIKDRKDYDAEYAKKMSKEAKHRSALPSEKVGYLEKDNRPHSKANRAGTRGFRPPEVLLKCGDQTGAVDMWAVGMILLFFLTRKFPLFQSNDDVEALMEIAVIIGRRKMERAAMLHNRMFSTNVPSVTPEGTPWREFVEKQNPDLYVPPEPDSRFYPYSRQLELHQQRQLQKIELKNLQEQGDAEEGDEDADADGEGEGIDVQGFSTYSSSPSRLGFDKQTRARGRGRGHGRQDAVGSEAESCATSVLEFPSSPPKSTSASGGTSTMTDDFSPLATPVSGIKLGKGMLGRFGKDKEREKEKSKAKASGSRARDREEFIMKKPSLAAHRRDVEDALDLMEKLVDHESTSRITPRGALYHPFLYDGAKSRESRGRSRSRSRRKGVDVDMIDLDEDEDDILGDDGEDEEEDEWDLDEETEPEDDEFFPHPFGKGVCRNYHFRDPVTDEPCVRVYEDDVDLEGRRYGESGDVDLDEDDDDNVRAVGTARKTLKRRRGGASSTTSRVERESGRRRKRRFVVKTVSSGEGIAIGRQPCEFHRVGYALDPML</sequence>
<feature type="compositionally biased region" description="Basic and acidic residues" evidence="7">
    <location>
        <begin position="56"/>
        <end position="69"/>
    </location>
</feature>
<dbReference type="InterPro" id="IPR008271">
    <property type="entry name" value="Ser/Thr_kinase_AS"/>
</dbReference>
<dbReference type="GO" id="GO:0004674">
    <property type="term" value="F:protein serine/threonine kinase activity"/>
    <property type="evidence" value="ECO:0007669"/>
    <property type="project" value="UniProtKB-EC"/>
</dbReference>
<dbReference type="Gene3D" id="1.10.510.10">
    <property type="entry name" value="Transferase(Phosphotransferase) domain 1"/>
    <property type="match status" value="1"/>
</dbReference>
<dbReference type="PROSITE" id="PS00108">
    <property type="entry name" value="PROTEIN_KINASE_ST"/>
    <property type="match status" value="1"/>
</dbReference>
<evidence type="ECO:0000256" key="7">
    <source>
        <dbReference type="SAM" id="MobiDB-lite"/>
    </source>
</evidence>
<feature type="region of interest" description="Disordered" evidence="7">
    <location>
        <begin position="808"/>
        <end position="831"/>
    </location>
</feature>
<dbReference type="InterPro" id="IPR011009">
    <property type="entry name" value="Kinase-like_dom_sf"/>
</dbReference>
<proteinExistence type="predicted"/>
<evidence type="ECO:0000313" key="9">
    <source>
        <dbReference type="EMBL" id="KAK7470045.1"/>
    </source>
</evidence>
<keyword evidence="6" id="KW-0067">ATP-binding</keyword>
<feature type="compositionally biased region" description="Basic and acidic residues" evidence="7">
    <location>
        <begin position="632"/>
        <end position="641"/>
    </location>
</feature>
<evidence type="ECO:0000256" key="2">
    <source>
        <dbReference type="ARBA" id="ARBA00022527"/>
    </source>
</evidence>
<keyword evidence="5" id="KW-0418">Kinase</keyword>
<dbReference type="Gene3D" id="3.30.200.20">
    <property type="entry name" value="Phosphorylase Kinase, domain 1"/>
    <property type="match status" value="1"/>
</dbReference>
<evidence type="ECO:0000256" key="3">
    <source>
        <dbReference type="ARBA" id="ARBA00022679"/>
    </source>
</evidence>
<dbReference type="EC" id="2.7.11.1" evidence="1"/>
<dbReference type="PANTHER" id="PTHR44167:SF23">
    <property type="entry name" value="CDC7 KINASE, ISOFORM A-RELATED"/>
    <property type="match status" value="1"/>
</dbReference>
<dbReference type="SMART" id="SM00220">
    <property type="entry name" value="S_TKc"/>
    <property type="match status" value="1"/>
</dbReference>
<evidence type="ECO:0000256" key="1">
    <source>
        <dbReference type="ARBA" id="ARBA00012513"/>
    </source>
</evidence>
<dbReference type="PROSITE" id="PS50011">
    <property type="entry name" value="PROTEIN_KINASE_DOM"/>
    <property type="match status" value="1"/>
</dbReference>
<dbReference type="PANTHER" id="PTHR44167">
    <property type="entry name" value="OVARIAN-SPECIFIC SERINE/THREONINE-PROTEIN KINASE LOK-RELATED"/>
    <property type="match status" value="1"/>
</dbReference>
<evidence type="ECO:0000313" key="10">
    <source>
        <dbReference type="Proteomes" id="UP001498398"/>
    </source>
</evidence>
<dbReference type="Pfam" id="PF00069">
    <property type="entry name" value="Pkinase"/>
    <property type="match status" value="2"/>
</dbReference>
<evidence type="ECO:0000256" key="4">
    <source>
        <dbReference type="ARBA" id="ARBA00022741"/>
    </source>
</evidence>
<reference evidence="9 10" key="1">
    <citation type="submission" date="2024-01" db="EMBL/GenBank/DDBJ databases">
        <title>A draft genome for the cacao thread blight pathogen Marasmiellus scandens.</title>
        <authorList>
            <person name="Baruah I.K."/>
            <person name="Leung J."/>
            <person name="Bukari Y."/>
            <person name="Amoako-Attah I."/>
            <person name="Meinhardt L.W."/>
            <person name="Bailey B.A."/>
            <person name="Cohen S.P."/>
        </authorList>
    </citation>
    <scope>NUCLEOTIDE SEQUENCE [LARGE SCALE GENOMIC DNA]</scope>
    <source>
        <strain evidence="9 10">GH-19</strain>
    </source>
</reference>
<keyword evidence="2" id="KW-0723">Serine/threonine-protein kinase</keyword>
<comment type="caution">
    <text evidence="9">The sequence shown here is derived from an EMBL/GenBank/DDBJ whole genome shotgun (WGS) entry which is preliminary data.</text>
</comment>
<feature type="compositionally biased region" description="Polar residues" evidence="7">
    <location>
        <begin position="526"/>
        <end position="535"/>
    </location>
</feature>
<evidence type="ECO:0000256" key="6">
    <source>
        <dbReference type="ARBA" id="ARBA00022840"/>
    </source>
</evidence>
<keyword evidence="4" id="KW-0547">Nucleotide-binding</keyword>
<gene>
    <name evidence="9" type="primary">CDC7</name>
    <name evidence="9" type="ORF">VKT23_001482</name>
</gene>
<feature type="compositionally biased region" description="Basic and acidic residues" evidence="7">
    <location>
        <begin position="613"/>
        <end position="625"/>
    </location>
</feature>
<keyword evidence="9" id="KW-0132">Cell division</keyword>
<dbReference type="EMBL" id="JBANRG010000002">
    <property type="protein sequence ID" value="KAK7470045.1"/>
    <property type="molecule type" value="Genomic_DNA"/>
</dbReference>
<keyword evidence="10" id="KW-1185">Reference proteome</keyword>
<evidence type="ECO:0000259" key="8">
    <source>
        <dbReference type="PROSITE" id="PS50011"/>
    </source>
</evidence>
<keyword evidence="3 9" id="KW-0808">Transferase</keyword>
<feature type="compositionally biased region" description="Acidic residues" evidence="7">
    <location>
        <begin position="504"/>
        <end position="521"/>
    </location>
</feature>
<protein>
    <recommendedName>
        <fullName evidence="1">non-specific serine/threonine protein kinase</fullName>
        <ecNumber evidence="1">2.7.11.1</ecNumber>
    </recommendedName>
</protein>
<name>A0ABR1K2T9_9AGAR</name>
<feature type="region of interest" description="Disordered" evidence="7">
    <location>
        <begin position="688"/>
        <end position="748"/>
    </location>
</feature>
<feature type="compositionally biased region" description="Low complexity" evidence="7">
    <location>
        <begin position="577"/>
        <end position="588"/>
    </location>
</feature>
<feature type="region of interest" description="Disordered" evidence="7">
    <location>
        <begin position="51"/>
        <end position="71"/>
    </location>
</feature>
<feature type="region of interest" description="Disordered" evidence="7">
    <location>
        <begin position="501"/>
        <end position="643"/>
    </location>
</feature>